<organism evidence="9 10">
    <name type="scientific">Chitinophaga lutea</name>
    <dbReference type="NCBI Taxonomy" id="2488634"/>
    <lineage>
        <taxon>Bacteria</taxon>
        <taxon>Pseudomonadati</taxon>
        <taxon>Bacteroidota</taxon>
        <taxon>Chitinophagia</taxon>
        <taxon>Chitinophagales</taxon>
        <taxon>Chitinophagaceae</taxon>
        <taxon>Chitinophaga</taxon>
    </lineage>
</organism>
<sequence>MKHYCRIILVCMVLAAASGLSACKKFLELEPTDKFTGADFWKNAADAEAGVNTGYSILRGRLGNASIYTNNDFRPGNWNFWLKRNFEALSRNLLQSSDLSASDNTHALRESWAAFYQAVAMANLCLDKIPAIQDNTMSTAYRASLLGEARFIRAFSYYLLVTHYGDVPLQLDPYDSKLKARTNMLQVLDTAIADLQLAARDLPDGYSDPTNKAVKATKGAAFGLMANMYAWKAGFDKPRAAEWWQKCAESCKAVMDLGMYRLLPYTREAFKEIFKGRSDEGVWEISMDANYGNSNGAFMAQWVLHQPILATSTTLFGGLASEVTIKRQFIDYLYPPGKQDARFMLWFDDPYSTINPQSSMFLKYSDIPDPANRSFDFNMIYIRYAGVLLLRAEALAELGGHDAEAIDLLNEIRRRAETEEYTGAGGDELKDAIFRERTKELMGEGQRWTDLVRTGRVMEMGECDNYLSPDQFERRAWTWPIPASAMRTNPLLVQTAYWVQ</sequence>
<dbReference type="GO" id="GO:0009279">
    <property type="term" value="C:cell outer membrane"/>
    <property type="evidence" value="ECO:0007669"/>
    <property type="project" value="UniProtKB-SubCell"/>
</dbReference>
<proteinExistence type="inferred from homology"/>
<dbReference type="RefSeq" id="WP_123847541.1">
    <property type="nucleotide sequence ID" value="NZ_RPDH01000002.1"/>
</dbReference>
<dbReference type="CDD" id="cd08977">
    <property type="entry name" value="SusD"/>
    <property type="match status" value="1"/>
</dbReference>
<evidence type="ECO:0000256" key="3">
    <source>
        <dbReference type="ARBA" id="ARBA00022729"/>
    </source>
</evidence>
<dbReference type="Gene3D" id="1.25.40.390">
    <property type="match status" value="1"/>
</dbReference>
<dbReference type="PROSITE" id="PS51257">
    <property type="entry name" value="PROKAR_LIPOPROTEIN"/>
    <property type="match status" value="1"/>
</dbReference>
<keyword evidence="3 6" id="KW-0732">Signal</keyword>
<evidence type="ECO:0000313" key="9">
    <source>
        <dbReference type="EMBL" id="RPE08538.1"/>
    </source>
</evidence>
<evidence type="ECO:0000259" key="7">
    <source>
        <dbReference type="Pfam" id="PF07980"/>
    </source>
</evidence>
<dbReference type="AlphaFoldDB" id="A0A3N4PLU9"/>
<dbReference type="Proteomes" id="UP000278351">
    <property type="component" value="Unassembled WGS sequence"/>
</dbReference>
<evidence type="ECO:0000313" key="10">
    <source>
        <dbReference type="Proteomes" id="UP000278351"/>
    </source>
</evidence>
<keyword evidence="10" id="KW-1185">Reference proteome</keyword>
<feature type="domain" description="RagB/SusD" evidence="7">
    <location>
        <begin position="378"/>
        <end position="498"/>
    </location>
</feature>
<evidence type="ECO:0000256" key="2">
    <source>
        <dbReference type="ARBA" id="ARBA00006275"/>
    </source>
</evidence>
<evidence type="ECO:0000256" key="5">
    <source>
        <dbReference type="ARBA" id="ARBA00023237"/>
    </source>
</evidence>
<dbReference type="InterPro" id="IPR011990">
    <property type="entry name" value="TPR-like_helical_dom_sf"/>
</dbReference>
<feature type="chain" id="PRO_5018027767" evidence="6">
    <location>
        <begin position="23"/>
        <end position="500"/>
    </location>
</feature>
<keyword evidence="4" id="KW-0472">Membrane</keyword>
<dbReference type="Pfam" id="PF07980">
    <property type="entry name" value="SusD_RagB"/>
    <property type="match status" value="1"/>
</dbReference>
<comment type="subcellular location">
    <subcellularLocation>
        <location evidence="1">Cell outer membrane</location>
    </subcellularLocation>
</comment>
<dbReference type="EMBL" id="RPDH01000002">
    <property type="protein sequence ID" value="RPE08538.1"/>
    <property type="molecule type" value="Genomic_DNA"/>
</dbReference>
<evidence type="ECO:0000259" key="8">
    <source>
        <dbReference type="Pfam" id="PF14322"/>
    </source>
</evidence>
<accession>A0A3N4PLU9</accession>
<name>A0A3N4PLU9_9BACT</name>
<gene>
    <name evidence="9" type="ORF">EGT74_15975</name>
</gene>
<dbReference type="OrthoDB" id="926893at2"/>
<feature type="domain" description="SusD-like N-terminal" evidence="8">
    <location>
        <begin position="85"/>
        <end position="229"/>
    </location>
</feature>
<dbReference type="InterPro" id="IPR033985">
    <property type="entry name" value="SusD-like_N"/>
</dbReference>
<keyword evidence="5" id="KW-0998">Cell outer membrane</keyword>
<evidence type="ECO:0000256" key="4">
    <source>
        <dbReference type="ARBA" id="ARBA00023136"/>
    </source>
</evidence>
<comment type="caution">
    <text evidence="9">The sequence shown here is derived from an EMBL/GenBank/DDBJ whole genome shotgun (WGS) entry which is preliminary data.</text>
</comment>
<protein>
    <submittedName>
        <fullName evidence="9">RagB/SusD family nutrient uptake outer membrane protein</fullName>
    </submittedName>
</protein>
<feature type="signal peptide" evidence="6">
    <location>
        <begin position="1"/>
        <end position="22"/>
    </location>
</feature>
<comment type="similarity">
    <text evidence="2">Belongs to the SusD family.</text>
</comment>
<reference evidence="9 10" key="1">
    <citation type="submission" date="2018-11" db="EMBL/GenBank/DDBJ databases">
        <title>Chitinophaga lutea sp.nov., isolate from arsenic contaminated soil.</title>
        <authorList>
            <person name="Zong Y."/>
        </authorList>
    </citation>
    <scope>NUCLEOTIDE SEQUENCE [LARGE SCALE GENOMIC DNA]</scope>
    <source>
        <strain evidence="9 10">ZY74</strain>
    </source>
</reference>
<evidence type="ECO:0000256" key="6">
    <source>
        <dbReference type="SAM" id="SignalP"/>
    </source>
</evidence>
<dbReference type="SUPFAM" id="SSF48452">
    <property type="entry name" value="TPR-like"/>
    <property type="match status" value="1"/>
</dbReference>
<dbReference type="InterPro" id="IPR012944">
    <property type="entry name" value="SusD_RagB_dom"/>
</dbReference>
<evidence type="ECO:0000256" key="1">
    <source>
        <dbReference type="ARBA" id="ARBA00004442"/>
    </source>
</evidence>
<dbReference type="Pfam" id="PF14322">
    <property type="entry name" value="SusD-like_3"/>
    <property type="match status" value="1"/>
</dbReference>